<dbReference type="SMART" id="SM00060">
    <property type="entry name" value="FN3"/>
    <property type="match status" value="2"/>
</dbReference>
<sequence length="664" mass="72922">MMSKKQSNMQSHNTNVNHYSFAMKKYITKSILFLSIVLLGIGCSEDEADPINPDNENSENSDIQFEDNDISFNLVNLKWSAVSGPNNEEVVYDIYLGDTKIKDSNEDTDYTLTKLEANTEYSGRIVPKTVDSKTSLLNSKTNHKNAKESIELDPISFIVKTKQFADPSAPTPEISNITVNSIINNGATLNWDTATISDGSQITYNIYLEGDLIANSLTNNTYIFENLEPKTLYKGILLAISTNQKSVALDFEFTTLPSSDEIPLTGFAFFRGASISYPASDWLQLIPIFSPIDANAVDLNWTSSDESIATVDESGYVHTKPKIGVITITASSVDNPQITQSIEITVTERIPNGDRFISTQPRRSSILIGGVQKIQINDFNVKPDDIRDFVFTSSDPSIATVDNDGNVAGVALGTVAITATSASNPDLTDSVMLRVVKDPIPITGFIFYYDNPRSLFVGQQQNLYPKILPVDATNQELIFTSTNPSILEISRGFAKAITPGNTSVIITSVEDNSISETRGFNVIADPITLNQNTGLYTAPANSEVVMQLFAYLDVDPQSSAQFTEMTIQYSVKDSSGTELLNQSNPTDIVQINVSENPDGTKYVDAYAEAIKFQMPADGKVTISIVEVRLFNSQDFFLQQLDLDITNNQGPRKTLTIPIDSVILD</sequence>
<dbReference type="SUPFAM" id="SSF49373">
    <property type="entry name" value="Invasin/intimin cell-adhesion fragments"/>
    <property type="match status" value="3"/>
</dbReference>
<dbReference type="OrthoDB" id="614750at2"/>
<dbReference type="Gene3D" id="2.60.40.10">
    <property type="entry name" value="Immunoglobulins"/>
    <property type="match status" value="2"/>
</dbReference>
<dbReference type="InterPro" id="IPR013783">
    <property type="entry name" value="Ig-like_fold"/>
</dbReference>
<dbReference type="InterPro" id="IPR036116">
    <property type="entry name" value="FN3_sf"/>
</dbReference>
<comment type="caution">
    <text evidence="2">The sequence shown here is derived from an EMBL/GenBank/DDBJ whole genome shotgun (WGS) entry which is preliminary data.</text>
</comment>
<dbReference type="Pfam" id="PF02368">
    <property type="entry name" value="Big_2"/>
    <property type="match status" value="1"/>
</dbReference>
<dbReference type="Proteomes" id="UP000318833">
    <property type="component" value="Unassembled WGS sequence"/>
</dbReference>
<reference evidence="2 3" key="1">
    <citation type="submission" date="2019-07" db="EMBL/GenBank/DDBJ databases">
        <title>The draft genome sequence of Aquimarina algiphila M91.</title>
        <authorList>
            <person name="Meng X."/>
        </authorList>
    </citation>
    <scope>NUCLEOTIDE SEQUENCE [LARGE SCALE GENOMIC DNA]</scope>
    <source>
        <strain evidence="2 3">M91</strain>
    </source>
</reference>
<evidence type="ECO:0000313" key="3">
    <source>
        <dbReference type="Proteomes" id="UP000318833"/>
    </source>
</evidence>
<dbReference type="EMBL" id="VLNR01000005">
    <property type="protein sequence ID" value="TSE10655.1"/>
    <property type="molecule type" value="Genomic_DNA"/>
</dbReference>
<proteinExistence type="predicted"/>
<evidence type="ECO:0000313" key="2">
    <source>
        <dbReference type="EMBL" id="TSE10655.1"/>
    </source>
</evidence>
<dbReference type="PANTHER" id="PTHR23019">
    <property type="entry name" value="NUCLEAR PORE MEMBRANE GLYCOPROTEIN GP210-RELATED"/>
    <property type="match status" value="1"/>
</dbReference>
<dbReference type="Pfam" id="PF26182">
    <property type="entry name" value="Ig_NUP210_5th"/>
    <property type="match status" value="1"/>
</dbReference>
<dbReference type="PANTHER" id="PTHR23019:SF0">
    <property type="entry name" value="NUCLEAR PORE MEMBRANE GLYCOPROTEIN 210"/>
    <property type="match status" value="1"/>
</dbReference>
<keyword evidence="3" id="KW-1185">Reference proteome</keyword>
<protein>
    <recommendedName>
        <fullName evidence="1">Fibronectin type-III domain-containing protein</fullName>
    </recommendedName>
</protein>
<dbReference type="InterPro" id="IPR045197">
    <property type="entry name" value="NUP210-like"/>
</dbReference>
<dbReference type="PROSITE" id="PS50853">
    <property type="entry name" value="FN3"/>
    <property type="match status" value="1"/>
</dbReference>
<dbReference type="InterPro" id="IPR008964">
    <property type="entry name" value="Invasin/intimin_cell_adhesion"/>
</dbReference>
<dbReference type="InterPro" id="IPR003961">
    <property type="entry name" value="FN3_dom"/>
</dbReference>
<name>A0A554VQ59_9FLAO</name>
<dbReference type="SUPFAM" id="SSF49265">
    <property type="entry name" value="Fibronectin type III"/>
    <property type="match status" value="2"/>
</dbReference>
<feature type="domain" description="Fibronectin type-III" evidence="1">
    <location>
        <begin position="173"/>
        <end position="259"/>
    </location>
</feature>
<organism evidence="2 3">
    <name type="scientific">Aquimarina algiphila</name>
    <dbReference type="NCBI Taxonomy" id="2047982"/>
    <lineage>
        <taxon>Bacteria</taxon>
        <taxon>Pseudomonadati</taxon>
        <taxon>Bacteroidota</taxon>
        <taxon>Flavobacteriia</taxon>
        <taxon>Flavobacteriales</taxon>
        <taxon>Flavobacteriaceae</taxon>
        <taxon>Aquimarina</taxon>
    </lineage>
</organism>
<accession>A0A554VQ59</accession>
<gene>
    <name evidence="2" type="ORF">FOF46_03485</name>
</gene>
<evidence type="ECO:0000259" key="1">
    <source>
        <dbReference type="PROSITE" id="PS50853"/>
    </source>
</evidence>
<dbReference type="Gene3D" id="2.60.40.1080">
    <property type="match status" value="3"/>
</dbReference>
<dbReference type="AlphaFoldDB" id="A0A554VQ59"/>
<dbReference type="InterPro" id="IPR003343">
    <property type="entry name" value="Big_2"/>
</dbReference>
<dbReference type="SMART" id="SM00635">
    <property type="entry name" value="BID_2"/>
    <property type="match status" value="3"/>
</dbReference>